<evidence type="ECO:0000259" key="1">
    <source>
        <dbReference type="Pfam" id="PF18038"/>
    </source>
</evidence>
<comment type="caution">
    <text evidence="2">The sequence shown here is derived from an EMBL/GenBank/DDBJ whole genome shotgun (WGS) entry which is preliminary data.</text>
</comment>
<proteinExistence type="predicted"/>
<dbReference type="Gene3D" id="3.10.20.90">
    <property type="entry name" value="Phosphatidylinositol 3-kinase Catalytic Subunit, Chain A, domain 1"/>
    <property type="match status" value="1"/>
</dbReference>
<sequence>MAADCLLQSYRCKYDRYLASSKRMAAAYLDPNLNHTPSSSTKTHLGTGVERSPGAMERVLKVFHYFESNSEPTTWASIIRHGDATDVRSVVGGVPGGLNLSMVQTALPGAPVAGACRASLHEDVGVAGRASSGRWALGVAGLGLMAVTLLAITCHSCSAWV</sequence>
<protein>
    <submittedName>
        <fullName evidence="2">PTK2</fullName>
    </submittedName>
</protein>
<dbReference type="AlphaFoldDB" id="A0A212CE58"/>
<gene>
    <name evidence="2" type="ORF">Celaphus_00016167</name>
</gene>
<keyword evidence="3" id="KW-1185">Reference proteome</keyword>
<dbReference type="InterPro" id="IPR041390">
    <property type="entry name" value="FADK_N"/>
</dbReference>
<accession>A0A212CE58</accession>
<feature type="domain" description="Focal adhesion kinase N-terminal" evidence="1">
    <location>
        <begin position="58"/>
        <end position="94"/>
    </location>
</feature>
<dbReference type="Proteomes" id="UP000242450">
    <property type="component" value="Chromosome 21"/>
</dbReference>
<dbReference type="Pfam" id="PF18038">
    <property type="entry name" value="FERM_N_2"/>
    <property type="match status" value="1"/>
</dbReference>
<name>A0A212CE58_CEREH</name>
<dbReference type="EMBL" id="MKHE01000021">
    <property type="protein sequence ID" value="OWK04281.1"/>
    <property type="molecule type" value="Genomic_DNA"/>
</dbReference>
<dbReference type="SUPFAM" id="SSF54236">
    <property type="entry name" value="Ubiquitin-like"/>
    <property type="match status" value="1"/>
</dbReference>
<dbReference type="OrthoDB" id="9976756at2759"/>
<evidence type="ECO:0000313" key="2">
    <source>
        <dbReference type="EMBL" id="OWK04281.1"/>
    </source>
</evidence>
<evidence type="ECO:0000313" key="3">
    <source>
        <dbReference type="Proteomes" id="UP000242450"/>
    </source>
</evidence>
<organism evidence="2 3">
    <name type="scientific">Cervus elaphus hippelaphus</name>
    <name type="common">European red deer</name>
    <dbReference type="NCBI Taxonomy" id="46360"/>
    <lineage>
        <taxon>Eukaryota</taxon>
        <taxon>Metazoa</taxon>
        <taxon>Chordata</taxon>
        <taxon>Craniata</taxon>
        <taxon>Vertebrata</taxon>
        <taxon>Euteleostomi</taxon>
        <taxon>Mammalia</taxon>
        <taxon>Eutheria</taxon>
        <taxon>Laurasiatheria</taxon>
        <taxon>Artiodactyla</taxon>
        <taxon>Ruminantia</taxon>
        <taxon>Pecora</taxon>
        <taxon>Cervidae</taxon>
        <taxon>Cervinae</taxon>
        <taxon>Cervus</taxon>
    </lineage>
</organism>
<dbReference type="InterPro" id="IPR029071">
    <property type="entry name" value="Ubiquitin-like_domsf"/>
</dbReference>
<reference evidence="2 3" key="1">
    <citation type="journal article" date="2018" name="Mol. Genet. Genomics">
        <title>The red deer Cervus elaphus genome CerEla1.0: sequencing, annotating, genes, and chromosomes.</title>
        <authorList>
            <person name="Bana N.A."/>
            <person name="Nyiri A."/>
            <person name="Nagy J."/>
            <person name="Frank K."/>
            <person name="Nagy T."/>
            <person name="Steger V."/>
            <person name="Schiller M."/>
            <person name="Lakatos P."/>
            <person name="Sugar L."/>
            <person name="Horn P."/>
            <person name="Barta E."/>
            <person name="Orosz L."/>
        </authorList>
    </citation>
    <scope>NUCLEOTIDE SEQUENCE [LARGE SCALE GENOMIC DNA]</scope>
    <source>
        <strain evidence="2">Hungarian</strain>
    </source>
</reference>